<protein>
    <submittedName>
        <fullName evidence="1">Uncharacterized protein</fullName>
    </submittedName>
</protein>
<sequence length="218" mass="25189">MLKTEYNEKMPYINSKEIEFRSVLDKKSFESLKRQAEVIATHKGKTATHKGKNGLSWTKDLDPKVTKVFQAVPDAFSSKDLLKSNEGSLSASFIAKNWTETLRGKIEKEGIQLKEEEIVLFKKVWDVFQTLLYYHNSKYKEMVLNKINTNCVALRNYEAAAKNLFELCEIQRSRITSAQNSPDQVRKVEEETPSAAIQEFLVERYGDDQSFKRYGKTK</sequence>
<reference evidence="1" key="1">
    <citation type="journal article" date="2015" name="Nature">
        <title>Complex archaea that bridge the gap between prokaryotes and eukaryotes.</title>
        <authorList>
            <person name="Spang A."/>
            <person name="Saw J.H."/>
            <person name="Jorgensen S.L."/>
            <person name="Zaremba-Niedzwiedzka K."/>
            <person name="Martijn J."/>
            <person name="Lind A.E."/>
            <person name="van Eijk R."/>
            <person name="Schleper C."/>
            <person name="Guy L."/>
            <person name="Ettema T.J."/>
        </authorList>
    </citation>
    <scope>NUCLEOTIDE SEQUENCE</scope>
</reference>
<dbReference type="AlphaFoldDB" id="A0A0F9CAN6"/>
<name>A0A0F9CAN6_9ZZZZ</name>
<comment type="caution">
    <text evidence="1">The sequence shown here is derived from an EMBL/GenBank/DDBJ whole genome shotgun (WGS) entry which is preliminary data.</text>
</comment>
<proteinExistence type="predicted"/>
<evidence type="ECO:0000313" key="1">
    <source>
        <dbReference type="EMBL" id="KKL46453.1"/>
    </source>
</evidence>
<gene>
    <name evidence="1" type="ORF">LCGC14_2345420</name>
</gene>
<organism evidence="1">
    <name type="scientific">marine sediment metagenome</name>
    <dbReference type="NCBI Taxonomy" id="412755"/>
    <lineage>
        <taxon>unclassified sequences</taxon>
        <taxon>metagenomes</taxon>
        <taxon>ecological metagenomes</taxon>
    </lineage>
</organism>
<dbReference type="EMBL" id="LAZR01034026">
    <property type="protein sequence ID" value="KKL46453.1"/>
    <property type="molecule type" value="Genomic_DNA"/>
</dbReference>
<accession>A0A0F9CAN6</accession>